<dbReference type="Proteomes" id="UP000005546">
    <property type="component" value="Unassembled WGS sequence"/>
</dbReference>
<evidence type="ECO:0000313" key="6">
    <source>
        <dbReference type="Proteomes" id="UP000005546"/>
    </source>
</evidence>
<dbReference type="SUPFAM" id="SSF56935">
    <property type="entry name" value="Porins"/>
    <property type="match status" value="1"/>
</dbReference>
<keyword evidence="3" id="KW-0998">Cell outer membrane</keyword>
<evidence type="ECO:0000256" key="1">
    <source>
        <dbReference type="ARBA" id="ARBA00004442"/>
    </source>
</evidence>
<protein>
    <submittedName>
        <fullName evidence="5">TonB-dependent receptor</fullName>
    </submittedName>
</protein>
<sequence>MLYVGNAYGMRNKYPMSSAGSGELVSVAKRGSLKKDSLRQDSAGGQKGWFSRYEAQKRNAALGSPDSVAMMEVYRSPYISLQQNLKGKVAGLYVQEPSGEPGTQQAMFLRGTSVPLFSKVDAMSTQPAVYINGVPVIENRAYSYSVKNNDVNPLGTATNLLAGLHLANIESIEVVKDPYELAKLGPLAANGAIWIVARDGYKGGPNVTVDASLTASMASNGDVRMTNANDERNFRAGFYPEGTDLDRYLPAYLKDRTDPMFFGAPGWAEDYYNTPQLQYNVNASVGGGKGIANYLFSVGTATNEGMADNTDYSKYNIDFYLNMMPVKGLTVSTILQAVKASRSRNKTLRDRYAEMEYFPSLATPVPPTTEGAGIYDSYLSGTDDKNDNMAINGSLSLNYVWKALRAGLSVKFDYETDVRNAFWPSTMMESMSYVSNYSGYNRRFIGDFYLGYDWDMENGHRLSFDVNGSMDQDRYHYNYSKGYDGDDDNKHSTKGGGFELFNFLDQEEVHFMNSSLNIAYRWKDYLSAGVVLRYDGATTVQSNHRWLFTPAAQVQWSIKHSLLENVSWLSRLDLYGSWARVGRYLPSDRYGMGPQYTSENIGWSGSWIPSSYNQYATATRPYTFGWVGFGVKWPYADKAEVGMRSSWLKDRLTLDFAFYSNRDKDLLVKVPVAHEFGYTGQYKQGMEITNRGVELSLTGKLIEQPGDGWQWSVGANFAFNHNELSALPGGLQQTEVDGRLLRVGEAVDRFYVLQNDGIYQSDAEVPVKDGKKMTVNGVEMKAGDPKWVDRNGDNKITDEDKVLKGHSLPKYTGGFSTQLKFKRFDLGASFFFAAGQSAMNYRAYQQYDFTTLDKGDNLAGVKEIFFWQSGNVPMDYPRYNALSEVHPYRADQDLYLEKVSYLKLRSITLGYSVPTPEHDVYVYVSGNNLFTVSKFSGDDPELVDFDGYYRGYGMGIPRSVTLGVRCSF</sequence>
<dbReference type="InterPro" id="IPR012910">
    <property type="entry name" value="Plug_dom"/>
</dbReference>
<proteinExistence type="predicted"/>
<keyword evidence="2" id="KW-0472">Membrane</keyword>
<dbReference type="AlphaFoldDB" id="F3QSB4"/>
<gene>
    <name evidence="5" type="ORF">HMPREF9442_01071</name>
</gene>
<dbReference type="HOGENOM" id="CLU_004317_0_2_10"/>
<dbReference type="Gene3D" id="2.170.130.10">
    <property type="entry name" value="TonB-dependent receptor, plug domain"/>
    <property type="match status" value="1"/>
</dbReference>
<dbReference type="Gene3D" id="2.40.170.20">
    <property type="entry name" value="TonB-dependent receptor, beta-barrel domain"/>
    <property type="match status" value="1"/>
</dbReference>
<feature type="domain" description="TonB-dependent receptor plug" evidence="4">
    <location>
        <begin position="68"/>
        <end position="191"/>
    </location>
</feature>
<keyword evidence="6" id="KW-1185">Reference proteome</keyword>
<dbReference type="InterPro" id="IPR023996">
    <property type="entry name" value="TonB-dep_OMP_SusC/RagA"/>
</dbReference>
<dbReference type="Pfam" id="PF07715">
    <property type="entry name" value="Plug"/>
    <property type="match status" value="1"/>
</dbReference>
<reference evidence="5 6" key="1">
    <citation type="submission" date="2011-02" db="EMBL/GenBank/DDBJ databases">
        <authorList>
            <person name="Weinstock G."/>
            <person name="Sodergren E."/>
            <person name="Clifton S."/>
            <person name="Fulton L."/>
            <person name="Fulton B."/>
            <person name="Courtney L."/>
            <person name="Fronick C."/>
            <person name="Harrison M."/>
            <person name="Strong C."/>
            <person name="Farmer C."/>
            <person name="Delahaunty K."/>
            <person name="Markovic C."/>
            <person name="Hall O."/>
            <person name="Minx P."/>
            <person name="Tomlinson C."/>
            <person name="Mitreva M."/>
            <person name="Hou S."/>
            <person name="Chen J."/>
            <person name="Wollam A."/>
            <person name="Pepin K.H."/>
            <person name="Johnson M."/>
            <person name="Bhonagiri V."/>
            <person name="Zhang X."/>
            <person name="Suruliraj S."/>
            <person name="Warren W."/>
            <person name="Chinwalla A."/>
            <person name="Mardis E.R."/>
            <person name="Wilson R.K."/>
        </authorList>
    </citation>
    <scope>NUCLEOTIDE SEQUENCE [LARGE SCALE GENOMIC DNA]</scope>
    <source>
        <strain evidence="5 6">YIT 11841</strain>
    </source>
</reference>
<comment type="caution">
    <text evidence="5">The sequence shown here is derived from an EMBL/GenBank/DDBJ whole genome shotgun (WGS) entry which is preliminary data.</text>
</comment>
<dbReference type="InterPro" id="IPR037066">
    <property type="entry name" value="Plug_dom_sf"/>
</dbReference>
<dbReference type="GO" id="GO:0009279">
    <property type="term" value="C:cell outer membrane"/>
    <property type="evidence" value="ECO:0007669"/>
    <property type="project" value="UniProtKB-SubCell"/>
</dbReference>
<evidence type="ECO:0000256" key="2">
    <source>
        <dbReference type="ARBA" id="ARBA00023136"/>
    </source>
</evidence>
<accession>F3QSB4</accession>
<dbReference type="OrthoDB" id="9768177at2"/>
<dbReference type="NCBIfam" id="TIGR04056">
    <property type="entry name" value="OMP_RagA_SusC"/>
    <property type="match status" value="1"/>
</dbReference>
<evidence type="ECO:0000256" key="3">
    <source>
        <dbReference type="ARBA" id="ARBA00023237"/>
    </source>
</evidence>
<organism evidence="5 6">
    <name type="scientific">Paraprevotella xylaniphila YIT 11841</name>
    <dbReference type="NCBI Taxonomy" id="762982"/>
    <lineage>
        <taxon>Bacteria</taxon>
        <taxon>Pseudomonadati</taxon>
        <taxon>Bacteroidota</taxon>
        <taxon>Bacteroidia</taxon>
        <taxon>Bacteroidales</taxon>
        <taxon>Prevotellaceae</taxon>
        <taxon>Paraprevotella</taxon>
    </lineage>
</organism>
<dbReference type="eggNOG" id="COG1629">
    <property type="taxonomic scope" value="Bacteria"/>
</dbReference>
<dbReference type="STRING" id="762982.HMPREF9442_01071"/>
<dbReference type="EMBL" id="AFBR01000025">
    <property type="protein sequence ID" value="EGG55455.1"/>
    <property type="molecule type" value="Genomic_DNA"/>
</dbReference>
<name>F3QSB4_9BACT</name>
<evidence type="ECO:0000259" key="4">
    <source>
        <dbReference type="Pfam" id="PF07715"/>
    </source>
</evidence>
<comment type="subcellular location">
    <subcellularLocation>
        <location evidence="1">Cell outer membrane</location>
    </subcellularLocation>
</comment>
<evidence type="ECO:0000313" key="5">
    <source>
        <dbReference type="EMBL" id="EGG55455.1"/>
    </source>
</evidence>
<keyword evidence="5" id="KW-0675">Receptor</keyword>
<dbReference type="InterPro" id="IPR036942">
    <property type="entry name" value="Beta-barrel_TonB_sf"/>
</dbReference>